<reference evidence="1" key="1">
    <citation type="submission" date="2021-01" db="EMBL/GenBank/DDBJ databases">
        <authorList>
            <consortium name="Genoscope - CEA"/>
            <person name="William W."/>
        </authorList>
    </citation>
    <scope>NUCLEOTIDE SEQUENCE</scope>
</reference>
<keyword evidence="2" id="KW-1185">Reference proteome</keyword>
<dbReference type="Proteomes" id="UP000692954">
    <property type="component" value="Unassembled WGS sequence"/>
</dbReference>
<accession>A0A8S1M5E4</accession>
<proteinExistence type="predicted"/>
<evidence type="ECO:0000313" key="2">
    <source>
        <dbReference type="Proteomes" id="UP000692954"/>
    </source>
</evidence>
<evidence type="ECO:0008006" key="3">
    <source>
        <dbReference type="Google" id="ProtNLM"/>
    </source>
</evidence>
<comment type="caution">
    <text evidence="1">The sequence shown here is derived from an EMBL/GenBank/DDBJ whole genome shotgun (WGS) entry which is preliminary data.</text>
</comment>
<evidence type="ECO:0000313" key="1">
    <source>
        <dbReference type="EMBL" id="CAD8070414.1"/>
    </source>
</evidence>
<gene>
    <name evidence="1" type="ORF">PSON_ATCC_30995.1.T0260378</name>
</gene>
<name>A0A8S1M5E4_9CILI</name>
<dbReference type="EMBL" id="CAJJDN010000026">
    <property type="protein sequence ID" value="CAD8070414.1"/>
    <property type="molecule type" value="Genomic_DNA"/>
</dbReference>
<sequence>MIQVQYQVVTALLISESEEAVQRFLKRINTNKLQNEIKTINLFYKKINFNNELECLKQFSLFEYAILFLQDLEFQQFTMDNFNFRMLKLLQYFNYKQVFLVYDEIETQKNDTQIQNLYTWINQEVNSIFNNEQLNEQQEQNNFTIPLPEIKTQTQPMQNDFFNFFKNIENLENQDQILVVMENNNVNEGIAYIVNGFIINGQTILYQEQDALQKVQITNFVDYFSKKEINFAQKGDIIEFKFNLNKKIGGFLFGLCQDKYLLLNKEVTANLVCPVNVGQGGIHKFQKSDSKAFFFGIEMLLEKKKILGQLNGNKYDEMKQLTTKPFGMTFRFTKQQFYLTSHIIDKNLPFLVVKNKNFPVVTIFCAKILNKEIINITKQQVQKQKVVLIPKLTSPPSQNMVSNGVDFRQKCRVCKTENIRYVPTDCGHLRYCNECKDICIEAKQCLYCENICTSTQSFNIHLTKENLQEVKSINQKQILEYFTGNPDKKMLPILNIFNEINVEQNIQCEINCDNCDSVITSYSICKNNHLTLLCDLCQIPECKKCNEKLIFKQKIIYQFPDDPIN</sequence>
<dbReference type="AlphaFoldDB" id="A0A8S1M5E4"/>
<protein>
    <recommendedName>
        <fullName evidence="3">RING-type domain-containing protein</fullName>
    </recommendedName>
</protein>
<dbReference type="OrthoDB" id="301337at2759"/>
<organism evidence="1 2">
    <name type="scientific">Paramecium sonneborni</name>
    <dbReference type="NCBI Taxonomy" id="65129"/>
    <lineage>
        <taxon>Eukaryota</taxon>
        <taxon>Sar</taxon>
        <taxon>Alveolata</taxon>
        <taxon>Ciliophora</taxon>
        <taxon>Intramacronucleata</taxon>
        <taxon>Oligohymenophorea</taxon>
        <taxon>Peniculida</taxon>
        <taxon>Parameciidae</taxon>
        <taxon>Paramecium</taxon>
    </lineage>
</organism>